<reference evidence="2" key="2">
    <citation type="submission" date="2023-07" db="EMBL/GenBank/DDBJ databases">
        <authorList>
            <person name="Shen H."/>
        </authorList>
    </citation>
    <scope>NUCLEOTIDE SEQUENCE</scope>
    <source>
        <strain evidence="2">TNR-22</strain>
    </source>
</reference>
<comment type="caution">
    <text evidence="2">The sequence shown here is derived from an EMBL/GenBank/DDBJ whole genome shotgun (WGS) entry which is preliminary data.</text>
</comment>
<evidence type="ECO:0000313" key="3">
    <source>
        <dbReference type="Proteomes" id="UP001174932"/>
    </source>
</evidence>
<evidence type="ECO:0000313" key="2">
    <source>
        <dbReference type="EMBL" id="MDO6963764.1"/>
    </source>
</evidence>
<sequence>MTDFATILPSHSVLETLESYVHGVTAAMARYLAARTAAHQLARLPDTLLADVGIEARLLRDTQAKPAFAGNHWL</sequence>
<dbReference type="Pfam" id="PF06568">
    <property type="entry name" value="YjiS-like"/>
    <property type="match status" value="1"/>
</dbReference>
<keyword evidence="3" id="KW-1185">Reference proteome</keyword>
<reference evidence="2" key="1">
    <citation type="journal article" date="2015" name="Int. J. Syst. Evol. Microbiol.">
        <title>Rhizobium alvei sp. nov., isolated from a freshwater river.</title>
        <authorList>
            <person name="Sheu S.Y."/>
            <person name="Huang H.W."/>
            <person name="Young C.C."/>
            <person name="Chen W.M."/>
        </authorList>
    </citation>
    <scope>NUCLEOTIDE SEQUENCE</scope>
    <source>
        <strain evidence="2">TNR-22</strain>
    </source>
</reference>
<proteinExistence type="predicted"/>
<organism evidence="2 3">
    <name type="scientific">Rhizobium alvei</name>
    <dbReference type="NCBI Taxonomy" id="1132659"/>
    <lineage>
        <taxon>Bacteria</taxon>
        <taxon>Pseudomonadati</taxon>
        <taxon>Pseudomonadota</taxon>
        <taxon>Alphaproteobacteria</taxon>
        <taxon>Hyphomicrobiales</taxon>
        <taxon>Rhizobiaceae</taxon>
        <taxon>Rhizobium/Agrobacterium group</taxon>
        <taxon>Rhizobium</taxon>
    </lineage>
</organism>
<dbReference type="EMBL" id="JAUOZU010000006">
    <property type="protein sequence ID" value="MDO6963764.1"/>
    <property type="molecule type" value="Genomic_DNA"/>
</dbReference>
<accession>A0ABT8YJI6</accession>
<protein>
    <submittedName>
        <fullName evidence="2">DUF1127 domain-containing protein</fullName>
    </submittedName>
</protein>
<name>A0ABT8YJI6_9HYPH</name>
<dbReference type="Proteomes" id="UP001174932">
    <property type="component" value="Unassembled WGS sequence"/>
</dbReference>
<gene>
    <name evidence="2" type="ORF">Q4481_07325</name>
</gene>
<evidence type="ECO:0000259" key="1">
    <source>
        <dbReference type="Pfam" id="PF06568"/>
    </source>
</evidence>
<dbReference type="RefSeq" id="WP_304375676.1">
    <property type="nucleotide sequence ID" value="NZ_JAUOZU010000006.1"/>
</dbReference>
<feature type="domain" description="YjiS-like" evidence="1">
    <location>
        <begin position="26"/>
        <end position="54"/>
    </location>
</feature>
<dbReference type="InterPro" id="IPR009506">
    <property type="entry name" value="YjiS-like"/>
</dbReference>